<proteinExistence type="predicted"/>
<comment type="caution">
    <text evidence="3">The sequence shown here is derived from an EMBL/GenBank/DDBJ whole genome shotgun (WGS) entry which is preliminary data.</text>
</comment>
<dbReference type="InterPro" id="IPR018378">
    <property type="entry name" value="C-type_lectin_CS"/>
</dbReference>
<dbReference type="Gene3D" id="3.10.100.10">
    <property type="entry name" value="Mannose-Binding Protein A, subunit A"/>
    <property type="match status" value="1"/>
</dbReference>
<evidence type="ECO:0000256" key="1">
    <source>
        <dbReference type="ARBA" id="ARBA00023157"/>
    </source>
</evidence>
<sequence>MTSPNLTLSLWIVSRRSGKIRIGNGPPKTSMVECACPGGWIAYNDNYGKWCFLISAEKRSWYSAAAECQSWNAHLAKIDSMDELMFLSKEIDNAPHLTSSHFWIGGKDSALWNKFEWTSTGTFVDQGFTYWWPGEPNNLGNTERCLEIRHGSSYRDTWNDEDCPFQYHFICKKSSLDYSNFGVAGGPSNINLQHNIYNQNSSGVVNGNSNNHDFSGTNTVFIGK</sequence>
<dbReference type="InterPro" id="IPR001304">
    <property type="entry name" value="C-type_lectin-like"/>
</dbReference>
<protein>
    <recommendedName>
        <fullName evidence="2">C-type lectin domain-containing protein</fullName>
    </recommendedName>
</protein>
<accession>A0AA88Y545</accession>
<dbReference type="PROSITE" id="PS50041">
    <property type="entry name" value="C_TYPE_LECTIN_2"/>
    <property type="match status" value="1"/>
</dbReference>
<evidence type="ECO:0000313" key="4">
    <source>
        <dbReference type="Proteomes" id="UP001186944"/>
    </source>
</evidence>
<dbReference type="AlphaFoldDB" id="A0AA88Y545"/>
<dbReference type="EMBL" id="VSWD01000007">
    <property type="protein sequence ID" value="KAK3097841.1"/>
    <property type="molecule type" value="Genomic_DNA"/>
</dbReference>
<dbReference type="PROSITE" id="PS00615">
    <property type="entry name" value="C_TYPE_LECTIN_1"/>
    <property type="match status" value="1"/>
</dbReference>
<dbReference type="SMART" id="SM00034">
    <property type="entry name" value="CLECT"/>
    <property type="match status" value="1"/>
</dbReference>
<dbReference type="InterPro" id="IPR016186">
    <property type="entry name" value="C-type_lectin-like/link_sf"/>
</dbReference>
<feature type="domain" description="C-type lectin" evidence="2">
    <location>
        <begin position="47"/>
        <end position="172"/>
    </location>
</feature>
<organism evidence="3 4">
    <name type="scientific">Pinctada imbricata</name>
    <name type="common">Atlantic pearl-oyster</name>
    <name type="synonym">Pinctada martensii</name>
    <dbReference type="NCBI Taxonomy" id="66713"/>
    <lineage>
        <taxon>Eukaryota</taxon>
        <taxon>Metazoa</taxon>
        <taxon>Spiralia</taxon>
        <taxon>Lophotrochozoa</taxon>
        <taxon>Mollusca</taxon>
        <taxon>Bivalvia</taxon>
        <taxon>Autobranchia</taxon>
        <taxon>Pteriomorphia</taxon>
        <taxon>Pterioida</taxon>
        <taxon>Pterioidea</taxon>
        <taxon>Pteriidae</taxon>
        <taxon>Pinctada</taxon>
    </lineage>
</organism>
<dbReference type="CDD" id="cd00037">
    <property type="entry name" value="CLECT"/>
    <property type="match status" value="1"/>
</dbReference>
<dbReference type="Pfam" id="PF00059">
    <property type="entry name" value="Lectin_C"/>
    <property type="match status" value="1"/>
</dbReference>
<dbReference type="PANTHER" id="PTHR22803">
    <property type="entry name" value="MANNOSE, PHOSPHOLIPASE, LECTIN RECEPTOR RELATED"/>
    <property type="match status" value="1"/>
</dbReference>
<evidence type="ECO:0000259" key="2">
    <source>
        <dbReference type="PROSITE" id="PS50041"/>
    </source>
</evidence>
<dbReference type="Proteomes" id="UP001186944">
    <property type="component" value="Unassembled WGS sequence"/>
</dbReference>
<gene>
    <name evidence="3" type="ORF">FSP39_013704</name>
</gene>
<name>A0AA88Y545_PINIB</name>
<evidence type="ECO:0000313" key="3">
    <source>
        <dbReference type="EMBL" id="KAK3097841.1"/>
    </source>
</evidence>
<reference evidence="3" key="1">
    <citation type="submission" date="2019-08" db="EMBL/GenBank/DDBJ databases">
        <title>The improved chromosome-level genome for the pearl oyster Pinctada fucata martensii using PacBio sequencing and Hi-C.</title>
        <authorList>
            <person name="Zheng Z."/>
        </authorList>
    </citation>
    <scope>NUCLEOTIDE SEQUENCE</scope>
    <source>
        <strain evidence="3">ZZ-2019</strain>
        <tissue evidence="3">Adductor muscle</tissue>
    </source>
</reference>
<dbReference type="InterPro" id="IPR050111">
    <property type="entry name" value="C-type_lectin/snaclec_domain"/>
</dbReference>
<dbReference type="SUPFAM" id="SSF56436">
    <property type="entry name" value="C-type lectin-like"/>
    <property type="match status" value="1"/>
</dbReference>
<keyword evidence="4" id="KW-1185">Reference proteome</keyword>
<keyword evidence="1" id="KW-1015">Disulfide bond</keyword>
<dbReference type="InterPro" id="IPR016187">
    <property type="entry name" value="CTDL_fold"/>
</dbReference>